<feature type="region of interest" description="Disordered" evidence="2">
    <location>
        <begin position="343"/>
        <end position="447"/>
    </location>
</feature>
<gene>
    <name evidence="5" type="primary">LOC116290207</name>
</gene>
<proteinExistence type="predicted"/>
<dbReference type="InterPro" id="IPR051133">
    <property type="entry name" value="Adapter_Engulfment-Domain"/>
</dbReference>
<dbReference type="SMART" id="SM00462">
    <property type="entry name" value="PTB"/>
    <property type="match status" value="1"/>
</dbReference>
<dbReference type="InterPro" id="IPR006020">
    <property type="entry name" value="PTB/PI_dom"/>
</dbReference>
<keyword evidence="4" id="KW-1185">Reference proteome</keyword>
<dbReference type="PROSITE" id="PS01179">
    <property type="entry name" value="PID"/>
    <property type="match status" value="1"/>
</dbReference>
<dbReference type="Gene3D" id="2.30.29.30">
    <property type="entry name" value="Pleckstrin-homology domain (PH domain)/Phosphotyrosine-binding domain (PTB)"/>
    <property type="match status" value="1"/>
</dbReference>
<dbReference type="InParanoid" id="A0A6P8HK53"/>
<evidence type="ECO:0000256" key="2">
    <source>
        <dbReference type="SAM" id="MobiDB-lite"/>
    </source>
</evidence>
<dbReference type="GeneID" id="116290207"/>
<feature type="region of interest" description="Disordered" evidence="2">
    <location>
        <begin position="171"/>
        <end position="239"/>
    </location>
</feature>
<dbReference type="PANTHER" id="PTHR11232:SF17">
    <property type="entry name" value="CAPON-LIKE PROTEIN"/>
    <property type="match status" value="1"/>
</dbReference>
<feature type="compositionally biased region" description="Polar residues" evidence="2">
    <location>
        <begin position="230"/>
        <end position="239"/>
    </location>
</feature>
<evidence type="ECO:0000313" key="4">
    <source>
        <dbReference type="Proteomes" id="UP000515163"/>
    </source>
</evidence>
<feature type="compositionally biased region" description="Low complexity" evidence="2">
    <location>
        <begin position="402"/>
        <end position="419"/>
    </location>
</feature>
<evidence type="ECO:0000256" key="1">
    <source>
        <dbReference type="SAM" id="Coils"/>
    </source>
</evidence>
<feature type="compositionally biased region" description="Basic and acidic residues" evidence="2">
    <location>
        <begin position="200"/>
        <end position="229"/>
    </location>
</feature>
<dbReference type="InterPro" id="IPR011993">
    <property type="entry name" value="PH-like_dom_sf"/>
</dbReference>
<feature type="domain" description="PID" evidence="3">
    <location>
        <begin position="32"/>
        <end position="170"/>
    </location>
</feature>
<dbReference type="GO" id="GO:0050998">
    <property type="term" value="F:nitric-oxide synthase binding"/>
    <property type="evidence" value="ECO:0007669"/>
    <property type="project" value="TreeGrafter"/>
</dbReference>
<dbReference type="SUPFAM" id="SSF50729">
    <property type="entry name" value="PH domain-like"/>
    <property type="match status" value="1"/>
</dbReference>
<name>A0A6P8HK53_ACTTE</name>
<reference evidence="5" key="1">
    <citation type="submission" date="2025-08" db="UniProtKB">
        <authorList>
            <consortium name="RefSeq"/>
        </authorList>
    </citation>
    <scope>IDENTIFICATION</scope>
    <source>
        <tissue evidence="5">Tentacle</tissue>
    </source>
</reference>
<accession>A0A6P8HK53</accession>
<dbReference type="Pfam" id="PF00640">
    <property type="entry name" value="PID"/>
    <property type="match status" value="1"/>
</dbReference>
<feature type="coiled-coil region" evidence="1">
    <location>
        <begin position="307"/>
        <end position="334"/>
    </location>
</feature>
<keyword evidence="1" id="KW-0175">Coiled coil</keyword>
<dbReference type="OrthoDB" id="10030336at2759"/>
<evidence type="ECO:0000313" key="5">
    <source>
        <dbReference type="RefSeq" id="XP_031553072.1"/>
    </source>
</evidence>
<protein>
    <submittedName>
        <fullName evidence="5">Carboxyl-terminal PDZ ligand of neuronal nitric oxide synthase protein-like isoform X1</fullName>
    </submittedName>
</protein>
<evidence type="ECO:0000259" key="3">
    <source>
        <dbReference type="PROSITE" id="PS01179"/>
    </source>
</evidence>
<feature type="compositionally biased region" description="Low complexity" evidence="2">
    <location>
        <begin position="354"/>
        <end position="369"/>
    </location>
</feature>
<dbReference type="FunCoup" id="A0A6P8HK53">
    <property type="interactions" value="1028"/>
</dbReference>
<feature type="compositionally biased region" description="Pro residues" evidence="2">
    <location>
        <begin position="392"/>
        <end position="401"/>
    </location>
</feature>
<dbReference type="PANTHER" id="PTHR11232">
    <property type="entry name" value="PHOSPHOTYROSINE INTERACTION DOMAIN-CONTAINING FAMILY MEMBER"/>
    <property type="match status" value="1"/>
</dbReference>
<dbReference type="KEGG" id="aten:116290207"/>
<organism evidence="4 5">
    <name type="scientific">Actinia tenebrosa</name>
    <name type="common">Australian red waratah sea anemone</name>
    <dbReference type="NCBI Taxonomy" id="6105"/>
    <lineage>
        <taxon>Eukaryota</taxon>
        <taxon>Metazoa</taxon>
        <taxon>Cnidaria</taxon>
        <taxon>Anthozoa</taxon>
        <taxon>Hexacorallia</taxon>
        <taxon>Actiniaria</taxon>
        <taxon>Actiniidae</taxon>
        <taxon>Actinia</taxon>
    </lineage>
</organism>
<feature type="compositionally biased region" description="Polar residues" evidence="2">
    <location>
        <begin position="343"/>
        <end position="353"/>
    </location>
</feature>
<dbReference type="Proteomes" id="UP000515163">
    <property type="component" value="Unplaced"/>
</dbReference>
<dbReference type="RefSeq" id="XP_031553072.1">
    <property type="nucleotide sequence ID" value="XM_031697212.1"/>
</dbReference>
<dbReference type="AlphaFoldDB" id="A0A6P8HK53"/>
<sequence>MPGKLRRHTYDLVEETFDSKVPVHNEAAFEHGIRFKVKYIGTKEISKPSSRAEIVASMRRIRYDYKLQGIKKQIAIIEIGLDGLKVIRQKPKGNIFQKKKMREFVEVELSNYPIHKIFYVSHDSQDLQIFSYIAKEDEHFKCSVFKATNKTEAVHVVRTVGQAFEVCHKRNSTQQTELHSKSPASAPEEQDGEASAFLVDKQKQKGEKGGQEDKVFEEKNVTDNNKKTQENNTDLQTTLEQTDSSSSFVADNKINILETSNDSIGLSLEKLRHIYHLKVAHYKQEAEAATMNVHLLSDKLTAETTARVEAQKQLEAVLKQNKELISTVQQLVAQVHNLHSQRHNFSTPHSLRLSSNSTSSSVSSTPTATPKKIPLNNPSGSLRKNLGEPSLPFIPPPPISPSPGHSRQNSNDSWSSSISGAKPGTSLDKSEHFPSTSELELDSKRNPQPQEFLRFVFDNSNSSDYFLASDGSSATTIIADNNNPSVTQNGVEAIDRNKTTLADVNAT</sequence>